<dbReference type="Gene3D" id="3.40.50.10330">
    <property type="entry name" value="Probable inorganic polyphosphate/atp-NAD kinase, domain 1"/>
    <property type="match status" value="1"/>
</dbReference>
<dbReference type="Pfam" id="PF19279">
    <property type="entry name" value="YegS_C"/>
    <property type="match status" value="1"/>
</dbReference>
<evidence type="ECO:0000256" key="4">
    <source>
        <dbReference type="ARBA" id="ARBA00022840"/>
    </source>
</evidence>
<evidence type="ECO:0000259" key="5">
    <source>
        <dbReference type="PROSITE" id="PS50146"/>
    </source>
</evidence>
<dbReference type="InterPro" id="IPR050187">
    <property type="entry name" value="Lipid_Phosphate_FormReg"/>
</dbReference>
<dbReference type="GO" id="GO:0005524">
    <property type="term" value="F:ATP binding"/>
    <property type="evidence" value="ECO:0007669"/>
    <property type="project" value="UniProtKB-KW"/>
</dbReference>
<evidence type="ECO:0000256" key="1">
    <source>
        <dbReference type="ARBA" id="ARBA00022679"/>
    </source>
</evidence>
<evidence type="ECO:0000313" key="6">
    <source>
        <dbReference type="EMBL" id="SNS34611.1"/>
    </source>
</evidence>
<dbReference type="InterPro" id="IPR016064">
    <property type="entry name" value="NAD/diacylglycerol_kinase_sf"/>
</dbReference>
<dbReference type="InterPro" id="IPR017438">
    <property type="entry name" value="ATP-NAD_kinase_N"/>
</dbReference>
<dbReference type="PANTHER" id="PTHR12358">
    <property type="entry name" value="SPHINGOSINE KINASE"/>
    <property type="match status" value="1"/>
</dbReference>
<evidence type="ECO:0000256" key="3">
    <source>
        <dbReference type="ARBA" id="ARBA00022777"/>
    </source>
</evidence>
<dbReference type="PANTHER" id="PTHR12358:SF106">
    <property type="entry name" value="LIPID KINASE YEGS"/>
    <property type="match status" value="1"/>
</dbReference>
<dbReference type="GO" id="GO:0005886">
    <property type="term" value="C:plasma membrane"/>
    <property type="evidence" value="ECO:0007669"/>
    <property type="project" value="TreeGrafter"/>
</dbReference>
<dbReference type="Pfam" id="PF00781">
    <property type="entry name" value="DAGK_cat"/>
    <property type="match status" value="1"/>
</dbReference>
<dbReference type="PROSITE" id="PS50146">
    <property type="entry name" value="DAGK"/>
    <property type="match status" value="1"/>
</dbReference>
<protein>
    <submittedName>
        <fullName evidence="6">Diacylglycerol kinase family enzyme</fullName>
    </submittedName>
</protein>
<dbReference type="AlphaFoldDB" id="A0A239DR69"/>
<feature type="domain" description="DAGKc" evidence="5">
    <location>
        <begin position="4"/>
        <end position="136"/>
    </location>
</feature>
<name>A0A239DR69_9BACT</name>
<evidence type="ECO:0000313" key="7">
    <source>
        <dbReference type="Proteomes" id="UP000198356"/>
    </source>
</evidence>
<dbReference type="SUPFAM" id="SSF111331">
    <property type="entry name" value="NAD kinase/diacylglycerol kinase-like"/>
    <property type="match status" value="1"/>
</dbReference>
<reference evidence="6 7" key="1">
    <citation type="submission" date="2017-06" db="EMBL/GenBank/DDBJ databases">
        <authorList>
            <person name="Kim H.J."/>
            <person name="Triplett B.A."/>
        </authorList>
    </citation>
    <scope>NUCLEOTIDE SEQUENCE [LARGE SCALE GENOMIC DNA]</scope>
    <source>
        <strain evidence="6 7">DSM 18704</strain>
    </source>
</reference>
<keyword evidence="3 6" id="KW-0418">Kinase</keyword>
<dbReference type="InterPro" id="IPR001206">
    <property type="entry name" value="Diacylglycerol_kinase_cat_dom"/>
</dbReference>
<dbReference type="SMART" id="SM00046">
    <property type="entry name" value="DAGKc"/>
    <property type="match status" value="1"/>
</dbReference>
<proteinExistence type="predicted"/>
<evidence type="ECO:0000256" key="2">
    <source>
        <dbReference type="ARBA" id="ARBA00022741"/>
    </source>
</evidence>
<keyword evidence="7" id="KW-1185">Reference proteome</keyword>
<dbReference type="EMBL" id="FZOU01000001">
    <property type="protein sequence ID" value="SNS34611.1"/>
    <property type="molecule type" value="Genomic_DNA"/>
</dbReference>
<keyword evidence="2" id="KW-0547">Nucleotide-binding</keyword>
<dbReference type="Gene3D" id="2.60.200.40">
    <property type="match status" value="1"/>
</dbReference>
<gene>
    <name evidence="6" type="ORF">SAMN05421770_101596</name>
</gene>
<organism evidence="6 7">
    <name type="scientific">Granulicella rosea</name>
    <dbReference type="NCBI Taxonomy" id="474952"/>
    <lineage>
        <taxon>Bacteria</taxon>
        <taxon>Pseudomonadati</taxon>
        <taxon>Acidobacteriota</taxon>
        <taxon>Terriglobia</taxon>
        <taxon>Terriglobales</taxon>
        <taxon>Acidobacteriaceae</taxon>
        <taxon>Granulicella</taxon>
    </lineage>
</organism>
<dbReference type="GO" id="GO:0004143">
    <property type="term" value="F:ATP-dependent diacylglycerol kinase activity"/>
    <property type="evidence" value="ECO:0007669"/>
    <property type="project" value="TreeGrafter"/>
</dbReference>
<keyword evidence="1" id="KW-0808">Transferase</keyword>
<keyword evidence="4" id="KW-0067">ATP-binding</keyword>
<accession>A0A239DR69</accession>
<dbReference type="RefSeq" id="WP_176441549.1">
    <property type="nucleotide sequence ID" value="NZ_FZOU01000001.1"/>
</dbReference>
<dbReference type="InterPro" id="IPR045540">
    <property type="entry name" value="YegS/DAGK_C"/>
</dbReference>
<dbReference type="Proteomes" id="UP000198356">
    <property type="component" value="Unassembled WGS sequence"/>
</dbReference>
<sequence length="307" mass="32492">MIEAGAGIASLIVNPAAGRARLLAAQLSAIRELLARRGYRTEIFATTSEPGSAEAWAREAAERSAAVFACGGDGTVHGVVQGMAGSACPLGVVPLGTANALARNLGLPLDPLGALTQLMNYQPQAIPLGEIVSSAGTRRFTVMAGCGPDGALVHALDSRLKSRFGRQAYYLHAARLFTTRRWPAFRVSYRLAGSAEWRHAEAAAVMASRIPDLGGLFSGLTRAARLDHPHLHVHLLRAPAQLSFPAWFGLTKLGLPNPWLTTVDMEELLCTPLGARPVYAQADGEPLGTLPMTLRIVPGALRLLMPG</sequence>